<comment type="caution">
    <text evidence="2">The sequence shown here is derived from an EMBL/GenBank/DDBJ whole genome shotgun (WGS) entry which is preliminary data.</text>
</comment>
<name>A0AA87MQ46_9LEPT</name>
<sequence length="53" mass="6367">MAAIFYRVRTGVQWKYIPPMFGSKSTFHRRFQGWVSVGVFDKIEKETLKLYKH</sequence>
<dbReference type="AlphaFoldDB" id="A0AA87MQ46"/>
<dbReference type="InterPro" id="IPR025161">
    <property type="entry name" value="IS402-like_dom"/>
</dbReference>
<organism evidence="2 3">
    <name type="scientific">Leptospira mayottensis 200901122</name>
    <dbReference type="NCBI Taxonomy" id="1193010"/>
    <lineage>
        <taxon>Bacteria</taxon>
        <taxon>Pseudomonadati</taxon>
        <taxon>Spirochaetota</taxon>
        <taxon>Spirochaetia</taxon>
        <taxon>Leptospirales</taxon>
        <taxon>Leptospiraceae</taxon>
        <taxon>Leptospira</taxon>
    </lineage>
</organism>
<dbReference type="Proteomes" id="UP000001343">
    <property type="component" value="Unassembled WGS sequence"/>
</dbReference>
<reference evidence="2 3" key="1">
    <citation type="journal article" date="2014" name="Int. J. Syst. Evol. Microbiol.">
        <title>Leptospira mayottensis sp. nov., a pathogenic species of the genus Leptospira isolated from humans.</title>
        <authorList>
            <person name="Bourhy P."/>
            <person name="Collet L."/>
            <person name="Brisse S."/>
            <person name="Picardeau M."/>
        </authorList>
    </citation>
    <scope>NUCLEOTIDE SEQUENCE [LARGE SCALE GENOMIC DNA]</scope>
    <source>
        <strain evidence="2 3">200901122</strain>
    </source>
</reference>
<dbReference type="PANTHER" id="PTHR46637:SF1">
    <property type="entry name" value="BLL5188 PROTEIN"/>
    <property type="match status" value="1"/>
</dbReference>
<evidence type="ECO:0000313" key="3">
    <source>
        <dbReference type="Proteomes" id="UP000001343"/>
    </source>
</evidence>
<dbReference type="EMBL" id="AKWM02000039">
    <property type="protein sequence ID" value="EKS00223.1"/>
    <property type="molecule type" value="Genomic_DNA"/>
</dbReference>
<evidence type="ECO:0000259" key="1">
    <source>
        <dbReference type="Pfam" id="PF13340"/>
    </source>
</evidence>
<dbReference type="PANTHER" id="PTHR46637">
    <property type="entry name" value="TIS1421-TRANSPOSASE PROTEIN A"/>
    <property type="match status" value="1"/>
</dbReference>
<evidence type="ECO:0000313" key="2">
    <source>
        <dbReference type="EMBL" id="EKS00223.1"/>
    </source>
</evidence>
<dbReference type="Pfam" id="PF13340">
    <property type="entry name" value="DUF4096"/>
    <property type="match status" value="1"/>
</dbReference>
<dbReference type="InterPro" id="IPR052909">
    <property type="entry name" value="Transposase_6_like"/>
</dbReference>
<proteinExistence type="predicted"/>
<feature type="domain" description="Insertion element IS402-like" evidence="1">
    <location>
        <begin position="2"/>
        <end position="43"/>
    </location>
</feature>
<gene>
    <name evidence="2" type="ORF">LEP1GSC125_2660</name>
</gene>
<protein>
    <recommendedName>
        <fullName evidence="1">Insertion element IS402-like domain-containing protein</fullName>
    </recommendedName>
</protein>
<accession>A0AA87MQ46</accession>